<name>A0A7W7R8U2_KITKI</name>
<dbReference type="PRINTS" id="PR00420">
    <property type="entry name" value="RNGMNOXGNASE"/>
</dbReference>
<keyword evidence="7" id="KW-1185">Reference proteome</keyword>
<dbReference type="InterPro" id="IPR002938">
    <property type="entry name" value="FAD-bd"/>
</dbReference>
<dbReference type="InterPro" id="IPR036188">
    <property type="entry name" value="FAD/NAD-bd_sf"/>
</dbReference>
<dbReference type="InterPro" id="IPR050641">
    <property type="entry name" value="RIFMO-like"/>
</dbReference>
<evidence type="ECO:0000256" key="2">
    <source>
        <dbReference type="ARBA" id="ARBA00022630"/>
    </source>
</evidence>
<comment type="cofactor">
    <cofactor evidence="1">
        <name>FAD</name>
        <dbReference type="ChEBI" id="CHEBI:57692"/>
    </cofactor>
</comment>
<evidence type="ECO:0000313" key="6">
    <source>
        <dbReference type="EMBL" id="MBB4927424.1"/>
    </source>
</evidence>
<dbReference type="Proteomes" id="UP000540506">
    <property type="component" value="Unassembled WGS sequence"/>
</dbReference>
<dbReference type="RefSeq" id="WP_184941700.1">
    <property type="nucleotide sequence ID" value="NZ_JACHJV010000001.1"/>
</dbReference>
<dbReference type="PANTHER" id="PTHR43004:SF19">
    <property type="entry name" value="BINDING MONOOXYGENASE, PUTATIVE (JCVI)-RELATED"/>
    <property type="match status" value="1"/>
</dbReference>
<comment type="caution">
    <text evidence="6">The sequence shown here is derived from an EMBL/GenBank/DDBJ whole genome shotgun (WGS) entry which is preliminary data.</text>
</comment>
<feature type="compositionally biased region" description="Polar residues" evidence="4">
    <location>
        <begin position="501"/>
        <end position="511"/>
    </location>
</feature>
<organism evidence="6 7">
    <name type="scientific">Kitasatospora kifunensis</name>
    <name type="common">Streptomyces kifunensis</name>
    <dbReference type="NCBI Taxonomy" id="58351"/>
    <lineage>
        <taxon>Bacteria</taxon>
        <taxon>Bacillati</taxon>
        <taxon>Actinomycetota</taxon>
        <taxon>Actinomycetes</taxon>
        <taxon>Kitasatosporales</taxon>
        <taxon>Streptomycetaceae</taxon>
        <taxon>Kitasatospora</taxon>
    </lineage>
</organism>
<protein>
    <submittedName>
        <fullName evidence="6">2-polyprenyl-6-methoxyphenol hydroxylase-like FAD-dependent oxidoreductase</fullName>
    </submittedName>
</protein>
<sequence length="518" mass="55203">MTDVLIVGAGPAGLLLASELRIAGVDTVVVERHAQRPDFCRGFNLNARALDLLARRGLAERLVSEGWQVPHAAFSGLPVTLTLAGAHTDHPYSLGIPQTRVEEVLEAHALDLGADIRRGHELRALEQDSESVTATVSTGDGEYRLRAAYLVGCDGGRSTVRKQAGIDFPGTEATRFTLLGDVELADPEALPFGTTTGPGGTVFVIPRPGYVRVLTSDRQPPADKDTPVTLDLLQTAVDDALGRHVELRAARWLTRFGNAARQASEYVRGRVVLAGDAAHIHPPAGAIGVNVALDDAFNLGWKLAATVRGTAPAHLLDSYHAERHTAGAHVLANTRAQMLLGEADDRLGPITDLLTRIAGHPAGNRALAETITALDTRYEMRPGSDHPWLGRLAPDLALTTDDGRTHLAELLASGRGVLLDLTGTSAIRESAAGWADRVDLVTATCPDHPELHAILLRPDGHTAWLRTTGHDGHDGHDHADGLHQALQHWHGPAAGGLGRTPTPSRSLNTTRWACAPEH</sequence>
<dbReference type="PANTHER" id="PTHR43004">
    <property type="entry name" value="TRK SYSTEM POTASSIUM UPTAKE PROTEIN"/>
    <property type="match status" value="1"/>
</dbReference>
<evidence type="ECO:0000256" key="4">
    <source>
        <dbReference type="SAM" id="MobiDB-lite"/>
    </source>
</evidence>
<dbReference type="SUPFAM" id="SSF51905">
    <property type="entry name" value="FAD/NAD(P)-binding domain"/>
    <property type="match status" value="1"/>
</dbReference>
<gene>
    <name evidence="6" type="ORF">FHR34_006417</name>
</gene>
<accession>A0A7W7R8U2</accession>
<dbReference type="Pfam" id="PF01494">
    <property type="entry name" value="FAD_binding_3"/>
    <property type="match status" value="1"/>
</dbReference>
<evidence type="ECO:0000256" key="1">
    <source>
        <dbReference type="ARBA" id="ARBA00001974"/>
    </source>
</evidence>
<feature type="region of interest" description="Disordered" evidence="4">
    <location>
        <begin position="492"/>
        <end position="518"/>
    </location>
</feature>
<evidence type="ECO:0000313" key="7">
    <source>
        <dbReference type="Proteomes" id="UP000540506"/>
    </source>
</evidence>
<dbReference type="GO" id="GO:0016709">
    <property type="term" value="F:oxidoreductase activity, acting on paired donors, with incorporation or reduction of molecular oxygen, NAD(P)H as one donor, and incorporation of one atom of oxygen"/>
    <property type="evidence" value="ECO:0007669"/>
    <property type="project" value="UniProtKB-ARBA"/>
</dbReference>
<dbReference type="EMBL" id="JACHJV010000001">
    <property type="protein sequence ID" value="MBB4927424.1"/>
    <property type="molecule type" value="Genomic_DNA"/>
</dbReference>
<evidence type="ECO:0000259" key="5">
    <source>
        <dbReference type="Pfam" id="PF01494"/>
    </source>
</evidence>
<keyword evidence="2" id="KW-0285">Flavoprotein</keyword>
<dbReference type="Gene3D" id="3.50.50.60">
    <property type="entry name" value="FAD/NAD(P)-binding domain"/>
    <property type="match status" value="1"/>
</dbReference>
<evidence type="ECO:0000256" key="3">
    <source>
        <dbReference type="ARBA" id="ARBA00022827"/>
    </source>
</evidence>
<dbReference type="Pfam" id="PF21274">
    <property type="entry name" value="Rng_hyd_C"/>
    <property type="match status" value="1"/>
</dbReference>
<reference evidence="6 7" key="1">
    <citation type="submission" date="2020-08" db="EMBL/GenBank/DDBJ databases">
        <title>Sequencing the genomes of 1000 actinobacteria strains.</title>
        <authorList>
            <person name="Klenk H.-P."/>
        </authorList>
    </citation>
    <scope>NUCLEOTIDE SEQUENCE [LARGE SCALE GENOMIC DNA]</scope>
    <source>
        <strain evidence="6 7">DSM 41654</strain>
    </source>
</reference>
<keyword evidence="3" id="KW-0274">FAD</keyword>
<feature type="domain" description="FAD-binding" evidence="5">
    <location>
        <begin position="2"/>
        <end position="333"/>
    </location>
</feature>
<dbReference type="AlphaFoldDB" id="A0A7W7R8U2"/>
<dbReference type="Gene3D" id="3.40.30.120">
    <property type="match status" value="1"/>
</dbReference>
<dbReference type="GO" id="GO:0071949">
    <property type="term" value="F:FAD binding"/>
    <property type="evidence" value="ECO:0007669"/>
    <property type="project" value="InterPro"/>
</dbReference>
<dbReference type="Gene3D" id="3.30.70.2450">
    <property type="match status" value="1"/>
</dbReference>
<proteinExistence type="predicted"/>